<reference evidence="1 2" key="1">
    <citation type="submission" date="2017-05" db="EMBL/GenBank/DDBJ databases">
        <title>Draft genome sequence of Elsinoe australis.</title>
        <authorList>
            <person name="Cheng Q."/>
        </authorList>
    </citation>
    <scope>NUCLEOTIDE SEQUENCE [LARGE SCALE GENOMIC DNA]</scope>
    <source>
        <strain evidence="1 2">NL1</strain>
    </source>
</reference>
<dbReference type="AlphaFoldDB" id="A0A2P8A0Y8"/>
<gene>
    <name evidence="1" type="ORF">B9Z65_7912</name>
</gene>
<accession>A0A2P8A0Y8</accession>
<organism evidence="1 2">
    <name type="scientific">Elsinoe australis</name>
    <dbReference type="NCBI Taxonomy" id="40998"/>
    <lineage>
        <taxon>Eukaryota</taxon>
        <taxon>Fungi</taxon>
        <taxon>Dikarya</taxon>
        <taxon>Ascomycota</taxon>
        <taxon>Pezizomycotina</taxon>
        <taxon>Dothideomycetes</taxon>
        <taxon>Dothideomycetidae</taxon>
        <taxon>Myriangiales</taxon>
        <taxon>Elsinoaceae</taxon>
        <taxon>Elsinoe</taxon>
    </lineage>
</organism>
<dbReference type="Proteomes" id="UP000243723">
    <property type="component" value="Unassembled WGS sequence"/>
</dbReference>
<evidence type="ECO:0000313" key="1">
    <source>
        <dbReference type="EMBL" id="PSK54106.1"/>
    </source>
</evidence>
<protein>
    <submittedName>
        <fullName evidence="1">Ergothioneine biosynthesis protein 1</fullName>
    </submittedName>
</protein>
<proteinExistence type="predicted"/>
<dbReference type="EMBL" id="NHZQ01000087">
    <property type="protein sequence ID" value="PSK54106.1"/>
    <property type="molecule type" value="Genomic_DNA"/>
</dbReference>
<name>A0A2P8A0Y8_9PEZI</name>
<evidence type="ECO:0000313" key="2">
    <source>
        <dbReference type="Proteomes" id="UP000243723"/>
    </source>
</evidence>
<keyword evidence="2" id="KW-1185">Reference proteome</keyword>
<dbReference type="OrthoDB" id="5392263at2759"/>
<sequence>MVNLTQCGLDFSAGIKAGNQTMIDWRYPGIPLPINKTNDTQITYEGCRKLCGAAPDYYSFDEASSAITTWILPIMGILSQDPYESNKAWATLLVVARWMGSPIISSSYILWNIRVLGNIAMMVEMSVGMDEPSKNLKSRFQRPEEDIQ</sequence>
<comment type="caution">
    <text evidence="1">The sequence shown here is derived from an EMBL/GenBank/DDBJ whole genome shotgun (WGS) entry which is preliminary data.</text>
</comment>